<feature type="compositionally biased region" description="Basic and acidic residues" evidence="1">
    <location>
        <begin position="23"/>
        <end position="36"/>
    </location>
</feature>
<evidence type="ECO:0000313" key="2">
    <source>
        <dbReference type="EMBL" id="PAV75251.1"/>
    </source>
</evidence>
<gene>
    <name evidence="2" type="ORF">WR25_17692</name>
</gene>
<dbReference type="Proteomes" id="UP000218231">
    <property type="component" value="Unassembled WGS sequence"/>
</dbReference>
<evidence type="ECO:0000256" key="1">
    <source>
        <dbReference type="SAM" id="MobiDB-lite"/>
    </source>
</evidence>
<name>A0A2A2KMM0_9BILA</name>
<accession>A0A2A2KMM0</accession>
<evidence type="ECO:0000313" key="3">
    <source>
        <dbReference type="Proteomes" id="UP000218231"/>
    </source>
</evidence>
<proteinExistence type="predicted"/>
<protein>
    <submittedName>
        <fullName evidence="2">Uncharacterized protein</fullName>
    </submittedName>
</protein>
<feature type="region of interest" description="Disordered" evidence="1">
    <location>
        <begin position="1"/>
        <end position="70"/>
    </location>
</feature>
<keyword evidence="3" id="KW-1185">Reference proteome</keyword>
<sequence>MHAAKSFGGFEKPNTPKVPFGNHFEKEKSTFEKNLDKSIGAVGQRSPPRPSVRTLRKEKTKPPPLPTREEIDARIMQDYNNTRPLSIMSNDTISTEYGSSSIHSPTFYARQHSAHGSLPAYETPMSRMSAAANYAFDSEPSSAVSNSDDANHPNPTLSRSWAGGAPLLPSSSHQAGPQQDTFNPNGPPYSHSHKTSISR</sequence>
<organism evidence="2 3">
    <name type="scientific">Diploscapter pachys</name>
    <dbReference type="NCBI Taxonomy" id="2018661"/>
    <lineage>
        <taxon>Eukaryota</taxon>
        <taxon>Metazoa</taxon>
        <taxon>Ecdysozoa</taxon>
        <taxon>Nematoda</taxon>
        <taxon>Chromadorea</taxon>
        <taxon>Rhabditida</taxon>
        <taxon>Rhabditina</taxon>
        <taxon>Rhabditomorpha</taxon>
        <taxon>Rhabditoidea</taxon>
        <taxon>Rhabditidae</taxon>
        <taxon>Diploscapter</taxon>
    </lineage>
</organism>
<feature type="compositionally biased region" description="Polar residues" evidence="1">
    <location>
        <begin position="139"/>
        <end position="159"/>
    </location>
</feature>
<dbReference type="STRING" id="2018661.A0A2A2KMM0"/>
<feature type="compositionally biased region" description="Polar residues" evidence="1">
    <location>
        <begin position="169"/>
        <end position="184"/>
    </location>
</feature>
<feature type="region of interest" description="Disordered" evidence="1">
    <location>
        <begin position="137"/>
        <end position="199"/>
    </location>
</feature>
<reference evidence="2" key="1">
    <citation type="journal article" date="2017" name="Curr. Biol.">
        <title>Genome architecture and evolution of a unichromosomal asexual nematode.</title>
        <authorList>
            <person name="Fradin H."/>
            <person name="Zegar C."/>
            <person name="Gutwein M."/>
            <person name="Lucas J."/>
            <person name="Kovtun M."/>
            <person name="Corcoran D."/>
            <person name="Baugh L.R."/>
            <person name="Kiontke K."/>
            <person name="Gunsalus K."/>
            <person name="Fitch D.H."/>
            <person name="Piano F."/>
        </authorList>
    </citation>
    <scope>NUCLEOTIDE SEQUENCE [LARGE SCALE GENOMIC DNA]</scope>
    <source>
        <strain evidence="2">PF1309</strain>
    </source>
</reference>
<dbReference type="AlphaFoldDB" id="A0A2A2KMM0"/>
<comment type="caution">
    <text evidence="2">The sequence shown here is derived from an EMBL/GenBank/DDBJ whole genome shotgun (WGS) entry which is preliminary data.</text>
</comment>
<dbReference type="EMBL" id="LIAE01008141">
    <property type="protein sequence ID" value="PAV75251.1"/>
    <property type="molecule type" value="Genomic_DNA"/>
</dbReference>
<feature type="compositionally biased region" description="Basic and acidic residues" evidence="1">
    <location>
        <begin position="55"/>
        <end position="70"/>
    </location>
</feature>